<dbReference type="AlphaFoldDB" id="A0A645HZA1"/>
<dbReference type="EMBL" id="VSSQ01102647">
    <property type="protein sequence ID" value="MPN43916.1"/>
    <property type="molecule type" value="Genomic_DNA"/>
</dbReference>
<reference evidence="1" key="1">
    <citation type="submission" date="2019-08" db="EMBL/GenBank/DDBJ databases">
        <authorList>
            <person name="Kucharzyk K."/>
            <person name="Murdoch R.W."/>
            <person name="Higgins S."/>
            <person name="Loffler F."/>
        </authorList>
    </citation>
    <scope>NUCLEOTIDE SEQUENCE</scope>
</reference>
<evidence type="ECO:0000313" key="1">
    <source>
        <dbReference type="EMBL" id="MPN43916.1"/>
    </source>
</evidence>
<proteinExistence type="predicted"/>
<gene>
    <name evidence="1" type="ORF">SDC9_191477</name>
</gene>
<name>A0A645HZA1_9ZZZZ</name>
<accession>A0A645HZA1</accession>
<comment type="caution">
    <text evidence="1">The sequence shown here is derived from an EMBL/GenBank/DDBJ whole genome shotgun (WGS) entry which is preliminary data.</text>
</comment>
<sequence length="43" mass="4889">MLLDNEVQKTNESEGIETKSSDAFAFYIAQYNFVFLQQAISVV</sequence>
<organism evidence="1">
    <name type="scientific">bioreactor metagenome</name>
    <dbReference type="NCBI Taxonomy" id="1076179"/>
    <lineage>
        <taxon>unclassified sequences</taxon>
        <taxon>metagenomes</taxon>
        <taxon>ecological metagenomes</taxon>
    </lineage>
</organism>
<protein>
    <submittedName>
        <fullName evidence="1">Uncharacterized protein</fullName>
    </submittedName>
</protein>